<dbReference type="InterPro" id="IPR036457">
    <property type="entry name" value="PPM-type-like_dom_sf"/>
</dbReference>
<keyword evidence="2" id="KW-0479">Metal-binding</keyword>
<dbReference type="AlphaFoldDB" id="X6N586"/>
<evidence type="ECO:0000256" key="6">
    <source>
        <dbReference type="SAM" id="Phobius"/>
    </source>
</evidence>
<feature type="transmembrane region" description="Helical" evidence="6">
    <location>
        <begin position="273"/>
        <end position="298"/>
    </location>
</feature>
<dbReference type="GO" id="GO:0004721">
    <property type="term" value="F:phosphoprotein phosphatase activity"/>
    <property type="evidence" value="ECO:0007669"/>
    <property type="project" value="UniProtKB-KW"/>
</dbReference>
<feature type="compositionally biased region" description="Basic and acidic residues" evidence="5">
    <location>
        <begin position="61"/>
        <end position="108"/>
    </location>
</feature>
<protein>
    <recommendedName>
        <fullName evidence="7">PPM-type phosphatase domain-containing protein</fullName>
    </recommendedName>
</protein>
<dbReference type="Pfam" id="PF00481">
    <property type="entry name" value="PP2C"/>
    <property type="match status" value="1"/>
</dbReference>
<evidence type="ECO:0000256" key="5">
    <source>
        <dbReference type="SAM" id="MobiDB-lite"/>
    </source>
</evidence>
<dbReference type="PROSITE" id="PS01032">
    <property type="entry name" value="PPM_1"/>
    <property type="match status" value="1"/>
</dbReference>
<name>X6N586_RETFI</name>
<dbReference type="Gene3D" id="3.60.40.10">
    <property type="entry name" value="PPM-type phosphatase domain"/>
    <property type="match status" value="2"/>
</dbReference>
<dbReference type="InterPro" id="IPR000222">
    <property type="entry name" value="PP2C_BS"/>
</dbReference>
<dbReference type="EMBL" id="ASPP01011634">
    <property type="protein sequence ID" value="ETO21425.1"/>
    <property type="molecule type" value="Genomic_DNA"/>
</dbReference>
<dbReference type="SUPFAM" id="SSF81606">
    <property type="entry name" value="PP2C-like"/>
    <property type="match status" value="1"/>
</dbReference>
<dbReference type="GO" id="GO:0016020">
    <property type="term" value="C:membrane"/>
    <property type="evidence" value="ECO:0007669"/>
    <property type="project" value="UniProtKB-SubCell"/>
</dbReference>
<comment type="subcellular location">
    <subcellularLocation>
        <location evidence="1">Membrane</location>
        <topology evidence="1">Peripheral membrane protein</topology>
    </subcellularLocation>
</comment>
<evidence type="ECO:0000256" key="2">
    <source>
        <dbReference type="ARBA" id="ARBA00022723"/>
    </source>
</evidence>
<sequence length="299" mass="34192">MLVLGVFDGHGILGHSSSRLASKLIPQQFMLNWSSLHHEQPEFSSRRESMASTVSVTDSLTTRDKDKDSDRESNKEKESEESNEKKKDEEEFKDKDKDKDNDNEKETTKNNNGKHVTFVDAFDAAIHQVHNELVFLSENETLVFNRVLSKTIVPLITAPLQLFVRPMAKTFVFLTVCFANIFLFLFYFKKKKSKKKKMFAKPVGDSRGILMTYDVNEKRWVILKATADHNATTRADERTRVESAGGRLDPGTNGEMKLYPRNMSLDKAKNQGLVCLLSSSVLCIEHLCLCVFIFFFFLM</sequence>
<reference evidence="8 9" key="1">
    <citation type="journal article" date="2013" name="Curr. Biol.">
        <title>The Genome of the Foraminiferan Reticulomyxa filosa.</title>
        <authorList>
            <person name="Glockner G."/>
            <person name="Hulsmann N."/>
            <person name="Schleicher M."/>
            <person name="Noegel A.A."/>
            <person name="Eichinger L."/>
            <person name="Gallinger C."/>
            <person name="Pawlowski J."/>
            <person name="Sierra R."/>
            <person name="Euteneuer U."/>
            <person name="Pillet L."/>
            <person name="Moustafa A."/>
            <person name="Platzer M."/>
            <person name="Groth M."/>
            <person name="Szafranski K."/>
            <person name="Schliwa M."/>
        </authorList>
    </citation>
    <scope>NUCLEOTIDE SEQUENCE [LARGE SCALE GENOMIC DNA]</scope>
</reference>
<evidence type="ECO:0000313" key="8">
    <source>
        <dbReference type="EMBL" id="ETO21425.1"/>
    </source>
</evidence>
<feature type="transmembrane region" description="Helical" evidence="6">
    <location>
        <begin position="170"/>
        <end position="188"/>
    </location>
</feature>
<keyword evidence="9" id="KW-1185">Reference proteome</keyword>
<evidence type="ECO:0000256" key="1">
    <source>
        <dbReference type="ARBA" id="ARBA00004170"/>
    </source>
</evidence>
<dbReference type="InterPro" id="IPR001932">
    <property type="entry name" value="PPM-type_phosphatase-like_dom"/>
</dbReference>
<keyword evidence="6" id="KW-1133">Transmembrane helix</keyword>
<keyword evidence="6" id="KW-0472">Membrane</keyword>
<evidence type="ECO:0000259" key="7">
    <source>
        <dbReference type="Pfam" id="PF00481"/>
    </source>
</evidence>
<evidence type="ECO:0000256" key="4">
    <source>
        <dbReference type="ARBA" id="ARBA00022912"/>
    </source>
</evidence>
<proteinExistence type="predicted"/>
<keyword evidence="6" id="KW-0812">Transmembrane</keyword>
<keyword evidence="3" id="KW-0378">Hydrolase</keyword>
<accession>X6N586</accession>
<feature type="domain" description="PPM-type phosphatase" evidence="7">
    <location>
        <begin position="196"/>
        <end position="250"/>
    </location>
</feature>
<evidence type="ECO:0000313" key="9">
    <source>
        <dbReference type="Proteomes" id="UP000023152"/>
    </source>
</evidence>
<gene>
    <name evidence="8" type="ORF">RFI_15781</name>
</gene>
<organism evidence="8 9">
    <name type="scientific">Reticulomyxa filosa</name>
    <dbReference type="NCBI Taxonomy" id="46433"/>
    <lineage>
        <taxon>Eukaryota</taxon>
        <taxon>Sar</taxon>
        <taxon>Rhizaria</taxon>
        <taxon>Retaria</taxon>
        <taxon>Foraminifera</taxon>
        <taxon>Monothalamids</taxon>
        <taxon>Reticulomyxidae</taxon>
        <taxon>Reticulomyxa</taxon>
    </lineage>
</organism>
<dbReference type="GO" id="GO:0046872">
    <property type="term" value="F:metal ion binding"/>
    <property type="evidence" value="ECO:0007669"/>
    <property type="project" value="UniProtKB-KW"/>
</dbReference>
<feature type="region of interest" description="Disordered" evidence="5">
    <location>
        <begin position="42"/>
        <end position="112"/>
    </location>
</feature>
<dbReference type="Proteomes" id="UP000023152">
    <property type="component" value="Unassembled WGS sequence"/>
</dbReference>
<keyword evidence="4" id="KW-0904">Protein phosphatase</keyword>
<evidence type="ECO:0000256" key="3">
    <source>
        <dbReference type="ARBA" id="ARBA00022801"/>
    </source>
</evidence>
<comment type="caution">
    <text evidence="8">The sequence shown here is derived from an EMBL/GenBank/DDBJ whole genome shotgun (WGS) entry which is preliminary data.</text>
</comment>